<dbReference type="OrthoDB" id="9790012at2"/>
<organism evidence="2 3">
    <name type="scientific">Micromonospora endolithica</name>
    <dbReference type="NCBI Taxonomy" id="230091"/>
    <lineage>
        <taxon>Bacteria</taxon>
        <taxon>Bacillati</taxon>
        <taxon>Actinomycetota</taxon>
        <taxon>Actinomycetes</taxon>
        <taxon>Micromonosporales</taxon>
        <taxon>Micromonosporaceae</taxon>
        <taxon>Micromonospora</taxon>
    </lineage>
</organism>
<dbReference type="SUPFAM" id="SSF56235">
    <property type="entry name" value="N-terminal nucleophile aminohydrolases (Ntn hydrolases)"/>
    <property type="match status" value="1"/>
</dbReference>
<accession>A0A3A9ZST7</accession>
<name>A0A3A9ZST7_9ACTN</name>
<dbReference type="InterPro" id="IPR010430">
    <property type="entry name" value="DUF1028"/>
</dbReference>
<feature type="domain" description="Putative peptidoglycan binding" evidence="1">
    <location>
        <begin position="208"/>
        <end position="271"/>
    </location>
</feature>
<proteinExistence type="predicted"/>
<dbReference type="EMBL" id="RBAK01000001">
    <property type="protein sequence ID" value="RKN51265.1"/>
    <property type="molecule type" value="Genomic_DNA"/>
</dbReference>
<dbReference type="Gene3D" id="3.60.20.10">
    <property type="entry name" value="Glutamine Phosphoribosylpyrophosphate, subunit 1, domain 1"/>
    <property type="match status" value="1"/>
</dbReference>
<evidence type="ECO:0000313" key="3">
    <source>
        <dbReference type="Proteomes" id="UP000281726"/>
    </source>
</evidence>
<dbReference type="RefSeq" id="WP_120725604.1">
    <property type="nucleotide sequence ID" value="NZ_RBAK01000001.1"/>
</dbReference>
<comment type="caution">
    <text evidence="2">The sequence shown here is derived from an EMBL/GenBank/DDBJ whole genome shotgun (WGS) entry which is preliminary data.</text>
</comment>
<gene>
    <name evidence="2" type="ORF">D7223_01580</name>
</gene>
<evidence type="ECO:0000259" key="1">
    <source>
        <dbReference type="Pfam" id="PF08823"/>
    </source>
</evidence>
<dbReference type="PANTHER" id="PTHR39328:SF1">
    <property type="entry name" value="BLL2871 PROTEIN"/>
    <property type="match status" value="1"/>
</dbReference>
<dbReference type="InterPro" id="IPR014927">
    <property type="entry name" value="PG-bd_2"/>
</dbReference>
<evidence type="ECO:0000313" key="2">
    <source>
        <dbReference type="EMBL" id="RKN51265.1"/>
    </source>
</evidence>
<dbReference type="Proteomes" id="UP000281726">
    <property type="component" value="Unassembled WGS sequence"/>
</dbReference>
<dbReference type="AlphaFoldDB" id="A0A3A9ZST7"/>
<dbReference type="PANTHER" id="PTHR39328">
    <property type="entry name" value="BLL2871 PROTEIN"/>
    <property type="match status" value="1"/>
</dbReference>
<sequence length="293" mass="29804">MTFSLVARSDDGRRHGIVVASKFLAAGALVPAAEAEIGAVATQAHVNLAYRPQGLALLRTGVTATDVVAGLVAADGERDHRQVGVVAATGPGATWTGPSCHPWAGGQAGDGWAAQGNILAGPHVIDALRDGWLGGSALPFPQRLLAALRAGDQAGGDRRGRQSAALLVVERGGGYGGTGDALVDLRVDDHPDPVAELGRLLAIHTLLFSRPDPATLLDLTGAVAAEVGALLAAVGHPVDPAAPEEALVSWAGLENLEERLVPGRIDPIVLDHLRKAAPHVPAPRAASGTTATT</sequence>
<protein>
    <submittedName>
        <fullName evidence="2">DUF1028 domain-containing protein</fullName>
    </submittedName>
</protein>
<keyword evidence="3" id="KW-1185">Reference proteome</keyword>
<reference evidence="2 3" key="1">
    <citation type="journal article" date="2004" name="Syst. Appl. Microbiol.">
        <title>Cryptoendolithic actinomycetes from antarctic sandstone rock samples: Micromonospora endolithica sp. nov. and two isolates related to Micromonospora coerulea Jensen 1932.</title>
        <authorList>
            <person name="Hirsch P."/>
            <person name="Mevs U."/>
            <person name="Kroppenstedt R.M."/>
            <person name="Schumann P."/>
            <person name="Stackebrandt E."/>
        </authorList>
    </citation>
    <scope>NUCLEOTIDE SEQUENCE [LARGE SCALE GENOMIC DNA]</scope>
    <source>
        <strain evidence="2 3">JCM 12677</strain>
    </source>
</reference>
<dbReference type="Pfam" id="PF06267">
    <property type="entry name" value="DUF1028"/>
    <property type="match status" value="1"/>
</dbReference>
<dbReference type="InterPro" id="IPR029055">
    <property type="entry name" value="Ntn_hydrolases_N"/>
</dbReference>
<dbReference type="Pfam" id="PF08823">
    <property type="entry name" value="PG_binding_2"/>
    <property type="match status" value="1"/>
</dbReference>